<dbReference type="KEGG" id="jeh:EJN90_10890"/>
<dbReference type="Proteomes" id="UP000273326">
    <property type="component" value="Chromosome"/>
</dbReference>
<dbReference type="AlphaFoldDB" id="A0A3S9HCJ1"/>
<dbReference type="RefSeq" id="WP_126111163.1">
    <property type="nucleotide sequence ID" value="NZ_CP034465.1"/>
</dbReference>
<feature type="transmembrane region" description="Helical" evidence="1">
    <location>
        <begin position="9"/>
        <end position="27"/>
    </location>
</feature>
<keyword evidence="3" id="KW-1185">Reference proteome</keyword>
<feature type="transmembrane region" description="Helical" evidence="1">
    <location>
        <begin position="33"/>
        <end position="49"/>
    </location>
</feature>
<sequence length="242" mass="28452">MFNNTKEILKYTFSSVICLIGLVIFLFIFEFDLITSLILTIIMGIVLYYRSSKVKRSTKNGKYTPVKGKPLERVSSQKENFYRSKGLSKDEMNLFRNTMHSAREDIYKIEENVQSRNKLKAIVTRNNTINILKDFFKHIVEQPERLHEVNKLLYTYLPNLKELTDQYVEIDGHIAKNKETYQSLENSATTIDEMCKLITKEYLDFMSNDIDNMDIELELANHVLKRDNKENIEVKEPSENEL</sequence>
<accession>A0A3S9HCJ1</accession>
<dbReference type="InterPro" id="IPR018770">
    <property type="entry name" value="ChloroindolylP_hydrolase"/>
</dbReference>
<keyword evidence="1" id="KW-1133">Transmembrane helix</keyword>
<evidence type="ECO:0000313" key="2">
    <source>
        <dbReference type="EMBL" id="AZP05105.1"/>
    </source>
</evidence>
<evidence type="ECO:0000256" key="1">
    <source>
        <dbReference type="SAM" id="Phobius"/>
    </source>
</evidence>
<evidence type="ECO:0000313" key="3">
    <source>
        <dbReference type="Proteomes" id="UP000273326"/>
    </source>
</evidence>
<keyword evidence="1" id="KW-0472">Membrane</keyword>
<dbReference type="Pfam" id="PF10112">
    <property type="entry name" value="Halogen_Hydrol"/>
    <property type="match status" value="1"/>
</dbReference>
<name>A0A3S9HCJ1_9LACT</name>
<reference evidence="3" key="1">
    <citation type="submission" date="2018-12" db="EMBL/GenBank/DDBJ databases">
        <title>Complete genome sequencing of Jeotgalibaca sp. H21T32.</title>
        <authorList>
            <person name="Bae J.-W."/>
            <person name="Lee S.-Y."/>
        </authorList>
    </citation>
    <scope>NUCLEOTIDE SEQUENCE [LARGE SCALE GENOMIC DNA]</scope>
    <source>
        <strain evidence="3">H21T32</strain>
    </source>
</reference>
<keyword evidence="1" id="KW-0812">Transmembrane</keyword>
<organism evidence="2 3">
    <name type="scientific">Jeotgalibaca ciconiae</name>
    <dbReference type="NCBI Taxonomy" id="2496265"/>
    <lineage>
        <taxon>Bacteria</taxon>
        <taxon>Bacillati</taxon>
        <taxon>Bacillota</taxon>
        <taxon>Bacilli</taxon>
        <taxon>Lactobacillales</taxon>
        <taxon>Carnobacteriaceae</taxon>
        <taxon>Jeotgalibaca</taxon>
    </lineage>
</organism>
<proteinExistence type="predicted"/>
<dbReference type="EMBL" id="CP034465">
    <property type="protein sequence ID" value="AZP05105.1"/>
    <property type="molecule type" value="Genomic_DNA"/>
</dbReference>
<gene>
    <name evidence="2" type="ORF">EJN90_10890</name>
</gene>
<dbReference type="OrthoDB" id="2243657at2"/>
<protein>
    <submittedName>
        <fullName evidence="2">Phosphatase</fullName>
    </submittedName>
</protein>